<evidence type="ECO:0000256" key="3">
    <source>
        <dbReference type="ARBA" id="ARBA00022490"/>
    </source>
</evidence>
<sequence>MATEMLSNSANVLKLNLSAIKKSDQCIVKILDSASQVALYKFNAETQAWENTEVEGALFVYSRSTSPTSAFFIMNRLNMNNLVEPISSKVEFKLQEPFLLYRNITKGIFGIWFYDTEECQRLATLLNMLSSQIGAGVNDVTVTSPTLEIPQGHQEAKEEHEGEEEKVDILQLFAKAQERYDNEKKPSHSGPSALQSNPSQKQVQTPERRELQEKFLQENLLLKEQLQRLCKNEPARPTKLHTYSLPASFVIQGAQKPKGSGMENGLSPGREGQSSARRENLRKSVTLSDVKAPVGPASWPSLSLTEVATGSFALALEPQHKKTEFFLNGQQLYKRILHTHFTHT</sequence>
<feature type="region of interest" description="Disordered" evidence="5">
    <location>
        <begin position="254"/>
        <end position="279"/>
    </location>
</feature>
<dbReference type="EMBL" id="JARQWQ010000137">
    <property type="protein sequence ID" value="KAK2548852.1"/>
    <property type="molecule type" value="Genomic_DNA"/>
</dbReference>
<protein>
    <submittedName>
        <fullName evidence="6">mRNA-decapping enzyme 1B</fullName>
    </submittedName>
</protein>
<gene>
    <name evidence="6" type="ORF">P5673_030896</name>
</gene>
<dbReference type="GO" id="GO:0003729">
    <property type="term" value="F:mRNA binding"/>
    <property type="evidence" value="ECO:0007669"/>
    <property type="project" value="TreeGrafter"/>
</dbReference>
<evidence type="ECO:0000313" key="7">
    <source>
        <dbReference type="Proteomes" id="UP001249851"/>
    </source>
</evidence>
<dbReference type="GO" id="GO:0000290">
    <property type="term" value="P:deadenylation-dependent decapping of nuclear-transcribed mRNA"/>
    <property type="evidence" value="ECO:0007669"/>
    <property type="project" value="InterPro"/>
</dbReference>
<dbReference type="Proteomes" id="UP001249851">
    <property type="component" value="Unassembled WGS sequence"/>
</dbReference>
<keyword evidence="4" id="KW-0507">mRNA processing</keyword>
<dbReference type="SUPFAM" id="SSF50729">
    <property type="entry name" value="PH domain-like"/>
    <property type="match status" value="1"/>
</dbReference>
<dbReference type="InterPro" id="IPR010334">
    <property type="entry name" value="Dcp1"/>
</dbReference>
<evidence type="ECO:0000313" key="6">
    <source>
        <dbReference type="EMBL" id="KAK2548852.1"/>
    </source>
</evidence>
<comment type="similarity">
    <text evidence="2">Belongs to the DCP1 family.</text>
</comment>
<keyword evidence="3" id="KW-0963">Cytoplasm</keyword>
<dbReference type="GO" id="GO:0008047">
    <property type="term" value="F:enzyme activator activity"/>
    <property type="evidence" value="ECO:0007669"/>
    <property type="project" value="InterPro"/>
</dbReference>
<dbReference type="GO" id="GO:0000932">
    <property type="term" value="C:P-body"/>
    <property type="evidence" value="ECO:0007669"/>
    <property type="project" value="TreeGrafter"/>
</dbReference>
<dbReference type="InterPro" id="IPR011993">
    <property type="entry name" value="PH-like_dom_sf"/>
</dbReference>
<name>A0AAD9UT92_ACRCE</name>
<comment type="caution">
    <text evidence="6">The sequence shown here is derived from an EMBL/GenBank/DDBJ whole genome shotgun (WGS) entry which is preliminary data.</text>
</comment>
<organism evidence="6 7">
    <name type="scientific">Acropora cervicornis</name>
    <name type="common">Staghorn coral</name>
    <dbReference type="NCBI Taxonomy" id="6130"/>
    <lineage>
        <taxon>Eukaryota</taxon>
        <taxon>Metazoa</taxon>
        <taxon>Cnidaria</taxon>
        <taxon>Anthozoa</taxon>
        <taxon>Hexacorallia</taxon>
        <taxon>Scleractinia</taxon>
        <taxon>Astrocoeniina</taxon>
        <taxon>Acroporidae</taxon>
        <taxon>Acropora</taxon>
    </lineage>
</organism>
<dbReference type="AlphaFoldDB" id="A0AAD9UT92"/>
<dbReference type="GO" id="GO:0006397">
    <property type="term" value="P:mRNA processing"/>
    <property type="evidence" value="ECO:0007669"/>
    <property type="project" value="UniProtKB-KW"/>
</dbReference>
<evidence type="ECO:0000256" key="1">
    <source>
        <dbReference type="ARBA" id="ARBA00004496"/>
    </source>
</evidence>
<reference evidence="6" key="1">
    <citation type="journal article" date="2023" name="G3 (Bethesda)">
        <title>Whole genome assembly and annotation of the endangered Caribbean coral Acropora cervicornis.</title>
        <authorList>
            <person name="Selwyn J.D."/>
            <person name="Vollmer S.V."/>
        </authorList>
    </citation>
    <scope>NUCLEOTIDE SEQUENCE</scope>
    <source>
        <strain evidence="6">K2</strain>
    </source>
</reference>
<dbReference type="PANTHER" id="PTHR16290:SF0">
    <property type="entry name" value="DECAPPING PROTEIN 1, ISOFORM A"/>
    <property type="match status" value="1"/>
</dbReference>
<feature type="region of interest" description="Disordered" evidence="5">
    <location>
        <begin position="180"/>
        <end position="208"/>
    </location>
</feature>
<dbReference type="CDD" id="cd09804">
    <property type="entry name" value="Dcp1"/>
    <property type="match status" value="1"/>
</dbReference>
<accession>A0AAD9UT92</accession>
<evidence type="ECO:0000256" key="2">
    <source>
        <dbReference type="ARBA" id="ARBA00008778"/>
    </source>
</evidence>
<dbReference type="GO" id="GO:0031087">
    <property type="term" value="P:deadenylation-independent decapping of nuclear-transcribed mRNA"/>
    <property type="evidence" value="ECO:0007669"/>
    <property type="project" value="TreeGrafter"/>
</dbReference>
<evidence type="ECO:0000256" key="5">
    <source>
        <dbReference type="SAM" id="MobiDB-lite"/>
    </source>
</evidence>
<dbReference type="Gene3D" id="2.30.29.30">
    <property type="entry name" value="Pleckstrin-homology domain (PH domain)/Phosphotyrosine-binding domain (PTB)"/>
    <property type="match status" value="1"/>
</dbReference>
<proteinExistence type="inferred from homology"/>
<comment type="subcellular location">
    <subcellularLocation>
        <location evidence="1">Cytoplasm</location>
    </subcellularLocation>
</comment>
<keyword evidence="7" id="KW-1185">Reference proteome</keyword>
<evidence type="ECO:0000256" key="4">
    <source>
        <dbReference type="ARBA" id="ARBA00022664"/>
    </source>
</evidence>
<reference evidence="6" key="2">
    <citation type="journal article" date="2023" name="Science">
        <title>Genomic signatures of disease resistance in endangered staghorn corals.</title>
        <authorList>
            <person name="Vollmer S.V."/>
            <person name="Selwyn J.D."/>
            <person name="Despard B.A."/>
            <person name="Roesel C.L."/>
        </authorList>
    </citation>
    <scope>NUCLEOTIDE SEQUENCE</scope>
    <source>
        <strain evidence="6">K2</strain>
    </source>
</reference>
<dbReference type="Pfam" id="PF06058">
    <property type="entry name" value="DCP1"/>
    <property type="match status" value="1"/>
</dbReference>
<dbReference type="PANTHER" id="PTHR16290">
    <property type="entry name" value="TRANSCRIPTION FACTOR SMIF DECAPPING ENZYME DCP1"/>
    <property type="match status" value="1"/>
</dbReference>
<feature type="compositionally biased region" description="Polar residues" evidence="5">
    <location>
        <begin position="189"/>
        <end position="205"/>
    </location>
</feature>